<dbReference type="EMBL" id="GBXM01090683">
    <property type="protein sequence ID" value="JAH17894.1"/>
    <property type="molecule type" value="Transcribed_RNA"/>
</dbReference>
<organism evidence="1">
    <name type="scientific">Anguilla anguilla</name>
    <name type="common">European freshwater eel</name>
    <name type="synonym">Muraena anguilla</name>
    <dbReference type="NCBI Taxonomy" id="7936"/>
    <lineage>
        <taxon>Eukaryota</taxon>
        <taxon>Metazoa</taxon>
        <taxon>Chordata</taxon>
        <taxon>Craniata</taxon>
        <taxon>Vertebrata</taxon>
        <taxon>Euteleostomi</taxon>
        <taxon>Actinopterygii</taxon>
        <taxon>Neopterygii</taxon>
        <taxon>Teleostei</taxon>
        <taxon>Anguilliformes</taxon>
        <taxon>Anguillidae</taxon>
        <taxon>Anguilla</taxon>
    </lineage>
</organism>
<evidence type="ECO:0000313" key="1">
    <source>
        <dbReference type="EMBL" id="JAH17894.1"/>
    </source>
</evidence>
<reference evidence="1" key="1">
    <citation type="submission" date="2014-11" db="EMBL/GenBank/DDBJ databases">
        <authorList>
            <person name="Amaro Gonzalez C."/>
        </authorList>
    </citation>
    <scope>NUCLEOTIDE SEQUENCE</scope>
</reference>
<name>A0A0E9QM40_ANGAN</name>
<reference evidence="1" key="2">
    <citation type="journal article" date="2015" name="Fish Shellfish Immunol.">
        <title>Early steps in the European eel (Anguilla anguilla)-Vibrio vulnificus interaction in the gills: Role of the RtxA13 toxin.</title>
        <authorList>
            <person name="Callol A."/>
            <person name="Pajuelo D."/>
            <person name="Ebbesson L."/>
            <person name="Teles M."/>
            <person name="MacKenzie S."/>
            <person name="Amaro C."/>
        </authorList>
    </citation>
    <scope>NUCLEOTIDE SEQUENCE</scope>
</reference>
<protein>
    <submittedName>
        <fullName evidence="1">Uncharacterized protein</fullName>
    </submittedName>
</protein>
<sequence>MNTPTGRSPGTGLGCADQQ</sequence>
<proteinExistence type="predicted"/>
<dbReference type="AlphaFoldDB" id="A0A0E9QM40"/>
<accession>A0A0E9QM40</accession>